<name>A0A5N6RVY8_9ROSI</name>
<dbReference type="EMBL" id="CM017328">
    <property type="protein sequence ID" value="KAE8125491.1"/>
    <property type="molecule type" value="Genomic_DNA"/>
</dbReference>
<keyword evidence="3" id="KW-1185">Reference proteome</keyword>
<dbReference type="OrthoDB" id="955245at2759"/>
<proteinExistence type="predicted"/>
<feature type="compositionally biased region" description="Basic and acidic residues" evidence="1">
    <location>
        <begin position="91"/>
        <end position="108"/>
    </location>
</feature>
<gene>
    <name evidence="2" type="ORF">FH972_020292</name>
</gene>
<reference evidence="2 3" key="1">
    <citation type="submission" date="2019-06" db="EMBL/GenBank/DDBJ databases">
        <title>A chromosomal-level reference genome of Carpinus fangiana (Coryloideae, Betulaceae).</title>
        <authorList>
            <person name="Yang X."/>
            <person name="Wang Z."/>
            <person name="Zhang L."/>
            <person name="Hao G."/>
            <person name="Liu J."/>
            <person name="Yang Y."/>
        </authorList>
    </citation>
    <scope>NUCLEOTIDE SEQUENCE [LARGE SCALE GENOMIC DNA]</scope>
    <source>
        <strain evidence="2">Cfa_2016G</strain>
        <tissue evidence="2">Leaf</tissue>
    </source>
</reference>
<organism evidence="2 3">
    <name type="scientific">Carpinus fangiana</name>
    <dbReference type="NCBI Taxonomy" id="176857"/>
    <lineage>
        <taxon>Eukaryota</taxon>
        <taxon>Viridiplantae</taxon>
        <taxon>Streptophyta</taxon>
        <taxon>Embryophyta</taxon>
        <taxon>Tracheophyta</taxon>
        <taxon>Spermatophyta</taxon>
        <taxon>Magnoliopsida</taxon>
        <taxon>eudicotyledons</taxon>
        <taxon>Gunneridae</taxon>
        <taxon>Pentapetalae</taxon>
        <taxon>rosids</taxon>
        <taxon>fabids</taxon>
        <taxon>Fagales</taxon>
        <taxon>Betulaceae</taxon>
        <taxon>Carpinus</taxon>
    </lineage>
</organism>
<evidence type="ECO:0000313" key="3">
    <source>
        <dbReference type="Proteomes" id="UP000327013"/>
    </source>
</evidence>
<feature type="compositionally biased region" description="Basic and acidic residues" evidence="1">
    <location>
        <begin position="151"/>
        <end position="172"/>
    </location>
</feature>
<protein>
    <submittedName>
        <fullName evidence="2">Uncharacterized protein</fullName>
    </submittedName>
</protein>
<accession>A0A5N6RVY8</accession>
<feature type="region of interest" description="Disordered" evidence="1">
    <location>
        <begin position="86"/>
        <end position="108"/>
    </location>
</feature>
<feature type="region of interest" description="Disordered" evidence="1">
    <location>
        <begin position="123"/>
        <end position="184"/>
    </location>
</feature>
<evidence type="ECO:0000313" key="2">
    <source>
        <dbReference type="EMBL" id="KAE8125490.1"/>
    </source>
</evidence>
<evidence type="ECO:0000256" key="1">
    <source>
        <dbReference type="SAM" id="MobiDB-lite"/>
    </source>
</evidence>
<dbReference type="EMBL" id="CM017328">
    <property type="protein sequence ID" value="KAE8125490.1"/>
    <property type="molecule type" value="Genomic_DNA"/>
</dbReference>
<dbReference type="AlphaFoldDB" id="A0A5N6RVY8"/>
<sequence length="184" mass="20247">MANLCIATYDPSEILVIRHVYYYAHNVPAINIVIKGQLSAVLPSVTHLLVSNMGGRLFPLSISFRPSPTKPFKAASAAYNSVKSYSQASKENGHGHGHEFIEERAPSTAEEFKKIAEEKIREAKQGVASQTAEKVFDGTEEASLGDSDDLQSAKRRYEEHEEGADYRRRSGDQSDGVKAFSNKA</sequence>
<dbReference type="Proteomes" id="UP000327013">
    <property type="component" value="Chromosome 8"/>
</dbReference>